<protein>
    <submittedName>
        <fullName evidence="4">Uncharacterized protein</fullName>
    </submittedName>
</protein>
<accession>A0A5E4AF75</accession>
<feature type="chain" id="PRO_5036140126" evidence="2">
    <location>
        <begin position="29"/>
        <end position="149"/>
    </location>
</feature>
<keyword evidence="2" id="KW-0732">Signal</keyword>
<proteinExistence type="predicted"/>
<dbReference type="Proteomes" id="UP000662637">
    <property type="component" value="Unassembled WGS sequence"/>
</dbReference>
<gene>
    <name evidence="3" type="ORF">GHT09_000792</name>
    <name evidence="4" type="ORF">MONAX_5E025659</name>
</gene>
<evidence type="ECO:0000313" key="5">
    <source>
        <dbReference type="Proteomes" id="UP000335636"/>
    </source>
</evidence>
<dbReference type="EMBL" id="CABDUW010000061">
    <property type="protein sequence ID" value="VTJ56033.1"/>
    <property type="molecule type" value="Genomic_DNA"/>
</dbReference>
<keyword evidence="5" id="KW-1185">Reference proteome</keyword>
<feature type="region of interest" description="Disordered" evidence="1">
    <location>
        <begin position="29"/>
        <end position="53"/>
    </location>
</feature>
<organism evidence="4 5">
    <name type="scientific">Marmota monax</name>
    <name type="common">Woodchuck</name>
    <dbReference type="NCBI Taxonomy" id="9995"/>
    <lineage>
        <taxon>Eukaryota</taxon>
        <taxon>Metazoa</taxon>
        <taxon>Chordata</taxon>
        <taxon>Craniata</taxon>
        <taxon>Vertebrata</taxon>
        <taxon>Euteleostomi</taxon>
        <taxon>Mammalia</taxon>
        <taxon>Eutheria</taxon>
        <taxon>Euarchontoglires</taxon>
        <taxon>Glires</taxon>
        <taxon>Rodentia</taxon>
        <taxon>Sciuromorpha</taxon>
        <taxon>Sciuridae</taxon>
        <taxon>Xerinae</taxon>
        <taxon>Marmotini</taxon>
        <taxon>Marmota</taxon>
    </lineage>
</organism>
<dbReference type="AlphaFoldDB" id="A0A5E4AF75"/>
<evidence type="ECO:0000256" key="1">
    <source>
        <dbReference type="SAM" id="MobiDB-lite"/>
    </source>
</evidence>
<reference evidence="3" key="2">
    <citation type="submission" date="2020-08" db="EMBL/GenBank/DDBJ databases">
        <authorList>
            <person name="Shumante A."/>
            <person name="Zimin A.V."/>
            <person name="Puiu D."/>
            <person name="Salzberg S.L."/>
        </authorList>
    </citation>
    <scope>NUCLEOTIDE SEQUENCE</scope>
    <source>
        <strain evidence="3">WC2-LM</strain>
        <tissue evidence="3">Liver</tissue>
    </source>
</reference>
<sequence length="149" mass="15972">MPTMETLAGRKPHLLLLLLVTMALVASPDSTSLPSQAPARPQPVRIGPGSPLARPSRVLAASQSYIQLGLTQKVGRSLAPALAICARAHWSERSCQHGEPGCTGNPRWSEEQSWAPQHPSLHLRQGDEPSPGSSDQGARRQLPRGQDLV</sequence>
<feature type="region of interest" description="Disordered" evidence="1">
    <location>
        <begin position="94"/>
        <end position="149"/>
    </location>
</feature>
<feature type="signal peptide" evidence="2">
    <location>
        <begin position="1"/>
        <end position="28"/>
    </location>
</feature>
<evidence type="ECO:0000313" key="4">
    <source>
        <dbReference type="EMBL" id="VTJ56033.1"/>
    </source>
</evidence>
<evidence type="ECO:0000256" key="2">
    <source>
        <dbReference type="SAM" id="SignalP"/>
    </source>
</evidence>
<evidence type="ECO:0000313" key="3">
    <source>
        <dbReference type="EMBL" id="KAF7467745.1"/>
    </source>
</evidence>
<dbReference type="EMBL" id="WJEC01007798">
    <property type="protein sequence ID" value="KAF7467745.1"/>
    <property type="molecule type" value="Genomic_DNA"/>
</dbReference>
<reference evidence="4 5" key="1">
    <citation type="submission" date="2019-04" db="EMBL/GenBank/DDBJ databases">
        <authorList>
            <person name="Alioto T."/>
            <person name="Alioto T."/>
        </authorList>
    </citation>
    <scope>NUCLEOTIDE SEQUENCE [LARGE SCALE GENOMIC DNA]</scope>
</reference>
<dbReference type="Proteomes" id="UP000335636">
    <property type="component" value="Unassembled WGS sequence"/>
</dbReference>
<name>A0A5E4AF75_MARMO</name>